<protein>
    <submittedName>
        <fullName evidence="2">Uncharacterized protein</fullName>
    </submittedName>
</protein>
<comment type="caution">
    <text evidence="2">The sequence shown here is derived from an EMBL/GenBank/DDBJ whole genome shotgun (WGS) entry which is preliminary data.</text>
</comment>
<keyword evidence="3" id="KW-1185">Reference proteome</keyword>
<dbReference type="EMBL" id="PYFQ01000013">
    <property type="protein sequence ID" value="PSK35711.1"/>
    <property type="molecule type" value="Genomic_DNA"/>
</dbReference>
<dbReference type="RefSeq" id="XP_024712184.1">
    <property type="nucleotide sequence ID" value="XM_024859515.1"/>
</dbReference>
<dbReference type="OrthoDB" id="4063176at2759"/>
<dbReference type="Proteomes" id="UP000241107">
    <property type="component" value="Unassembled WGS sequence"/>
</dbReference>
<dbReference type="AlphaFoldDB" id="A0A2P7YIB6"/>
<evidence type="ECO:0000313" key="2">
    <source>
        <dbReference type="EMBL" id="PSK35711.1"/>
    </source>
</evidence>
<accession>A0A2P7YIB6</accession>
<gene>
    <name evidence="2" type="ORF">C7M61_004192</name>
</gene>
<organism evidence="2 3">
    <name type="scientific">Candidozyma pseudohaemuli</name>
    <dbReference type="NCBI Taxonomy" id="418784"/>
    <lineage>
        <taxon>Eukaryota</taxon>
        <taxon>Fungi</taxon>
        <taxon>Dikarya</taxon>
        <taxon>Ascomycota</taxon>
        <taxon>Saccharomycotina</taxon>
        <taxon>Pichiomycetes</taxon>
        <taxon>Metschnikowiaceae</taxon>
        <taxon>Candidozyma</taxon>
    </lineage>
</organism>
<sequence>MSEKERRLLPFASVDSPWYRRKSLLSETMIRDEIPSIYESHSFFPDSSSYTIISLKQGQGFLFNQDLFATPYQQLRALANERRAANERKFRAMSMSQAVRNKKEAQRRHTSHELRPVIHQPVGKFDSAIEDDSMDVESEENELDLDDLAIIDEYEEDVAGDVEGFLAYERVKVADVIVDPNDTSFLPTEADKLVEVEEDDDEEDDGFDEYEEDREDEKCPMLEDDEE</sequence>
<evidence type="ECO:0000256" key="1">
    <source>
        <dbReference type="SAM" id="MobiDB-lite"/>
    </source>
</evidence>
<dbReference type="VEuPathDB" id="FungiDB:C7M61_004192"/>
<proteinExistence type="predicted"/>
<name>A0A2P7YIB6_9ASCO</name>
<feature type="compositionally biased region" description="Acidic residues" evidence="1">
    <location>
        <begin position="196"/>
        <end position="215"/>
    </location>
</feature>
<evidence type="ECO:0000313" key="3">
    <source>
        <dbReference type="Proteomes" id="UP000241107"/>
    </source>
</evidence>
<dbReference type="GeneID" id="36567580"/>
<feature type="region of interest" description="Disordered" evidence="1">
    <location>
        <begin position="181"/>
        <end position="227"/>
    </location>
</feature>
<reference evidence="2 3" key="1">
    <citation type="submission" date="2018-03" db="EMBL/GenBank/DDBJ databases">
        <title>Candida pseudohaemulonii genome assembly and annotation.</title>
        <authorList>
            <person name="Munoz J.F."/>
            <person name="Gade L.G."/>
            <person name="Chow N.A."/>
            <person name="Litvintseva A.P."/>
            <person name="Loparev V.N."/>
            <person name="Cuomo C.A."/>
        </authorList>
    </citation>
    <scope>NUCLEOTIDE SEQUENCE [LARGE SCALE GENOMIC DNA]</scope>
    <source>
        <strain evidence="2 3">B12108</strain>
    </source>
</reference>